<accession>A0ABR2LPM8</accession>
<evidence type="ECO:0000313" key="1">
    <source>
        <dbReference type="EMBL" id="KAK8945878.1"/>
    </source>
</evidence>
<proteinExistence type="predicted"/>
<dbReference type="EMBL" id="JBBWWR010000017">
    <property type="protein sequence ID" value="KAK8945878.1"/>
    <property type="molecule type" value="Genomic_DNA"/>
</dbReference>
<organism evidence="1 2">
    <name type="scientific">Platanthera guangdongensis</name>
    <dbReference type="NCBI Taxonomy" id="2320717"/>
    <lineage>
        <taxon>Eukaryota</taxon>
        <taxon>Viridiplantae</taxon>
        <taxon>Streptophyta</taxon>
        <taxon>Embryophyta</taxon>
        <taxon>Tracheophyta</taxon>
        <taxon>Spermatophyta</taxon>
        <taxon>Magnoliopsida</taxon>
        <taxon>Liliopsida</taxon>
        <taxon>Asparagales</taxon>
        <taxon>Orchidaceae</taxon>
        <taxon>Orchidoideae</taxon>
        <taxon>Orchideae</taxon>
        <taxon>Orchidinae</taxon>
        <taxon>Platanthera</taxon>
    </lineage>
</organism>
<protein>
    <submittedName>
        <fullName evidence="1">Uncharacterized protein</fullName>
    </submittedName>
</protein>
<gene>
    <name evidence="1" type="ORF">KSP40_PGU008956</name>
</gene>
<comment type="caution">
    <text evidence="1">The sequence shown here is derived from an EMBL/GenBank/DDBJ whole genome shotgun (WGS) entry which is preliminary data.</text>
</comment>
<evidence type="ECO:0000313" key="2">
    <source>
        <dbReference type="Proteomes" id="UP001412067"/>
    </source>
</evidence>
<dbReference type="Proteomes" id="UP001412067">
    <property type="component" value="Unassembled WGS sequence"/>
</dbReference>
<name>A0ABR2LPM8_9ASPA</name>
<keyword evidence="2" id="KW-1185">Reference proteome</keyword>
<reference evidence="1 2" key="1">
    <citation type="journal article" date="2022" name="Nat. Plants">
        <title>Genomes of leafy and leafless Platanthera orchids illuminate the evolution of mycoheterotrophy.</title>
        <authorList>
            <person name="Li M.H."/>
            <person name="Liu K.W."/>
            <person name="Li Z."/>
            <person name="Lu H.C."/>
            <person name="Ye Q.L."/>
            <person name="Zhang D."/>
            <person name="Wang J.Y."/>
            <person name="Li Y.F."/>
            <person name="Zhong Z.M."/>
            <person name="Liu X."/>
            <person name="Yu X."/>
            <person name="Liu D.K."/>
            <person name="Tu X.D."/>
            <person name="Liu B."/>
            <person name="Hao Y."/>
            <person name="Liao X.Y."/>
            <person name="Jiang Y.T."/>
            <person name="Sun W.H."/>
            <person name="Chen J."/>
            <person name="Chen Y.Q."/>
            <person name="Ai Y."/>
            <person name="Zhai J.W."/>
            <person name="Wu S.S."/>
            <person name="Zhou Z."/>
            <person name="Hsiao Y.Y."/>
            <person name="Wu W.L."/>
            <person name="Chen Y.Y."/>
            <person name="Lin Y.F."/>
            <person name="Hsu J.L."/>
            <person name="Li C.Y."/>
            <person name="Wang Z.W."/>
            <person name="Zhao X."/>
            <person name="Zhong W.Y."/>
            <person name="Ma X.K."/>
            <person name="Ma L."/>
            <person name="Huang J."/>
            <person name="Chen G.Z."/>
            <person name="Huang M.Z."/>
            <person name="Huang L."/>
            <person name="Peng D.H."/>
            <person name="Luo Y.B."/>
            <person name="Zou S.Q."/>
            <person name="Chen S.P."/>
            <person name="Lan S."/>
            <person name="Tsai W.C."/>
            <person name="Van de Peer Y."/>
            <person name="Liu Z.J."/>
        </authorList>
    </citation>
    <scope>NUCLEOTIDE SEQUENCE [LARGE SCALE GENOMIC DNA]</scope>
    <source>
        <strain evidence="1">Lor288</strain>
    </source>
</reference>
<sequence>MHCVDKFLLQSTKVSPTIDIDEIPPDTSSTDADLTSRDAANSCASSSVVKILCSSLCLGSSLCSQMLDQVTELLPNVDLGEIPDYYLLCGCKQFSKHGEKVIEECKLKVVYFYPQSGNTNSEGESGISSTSKHSGKDFDVTSNANYNIGHPSIWWDVC</sequence>